<organism evidence="2">
    <name type="scientific">uncultured Anaerotruncus sp</name>
    <dbReference type="NCBI Taxonomy" id="905011"/>
    <lineage>
        <taxon>Bacteria</taxon>
        <taxon>Bacillati</taxon>
        <taxon>Bacillota</taxon>
        <taxon>Clostridia</taxon>
        <taxon>Eubacteriales</taxon>
        <taxon>Oscillospiraceae</taxon>
        <taxon>Anaerotruncus</taxon>
        <taxon>environmental samples</taxon>
    </lineage>
</organism>
<feature type="domain" description="TFIIB-type" evidence="1">
    <location>
        <begin position="93"/>
        <end position="126"/>
    </location>
</feature>
<dbReference type="NCBIfam" id="NF045650">
    <property type="entry name" value="CD1247_Nterm"/>
    <property type="match status" value="1"/>
</dbReference>
<name>A0A6N2RK44_9FIRM</name>
<dbReference type="EMBL" id="CACRSL010000003">
    <property type="protein sequence ID" value="VYS81382.1"/>
    <property type="molecule type" value="Genomic_DNA"/>
</dbReference>
<gene>
    <name evidence="2" type="ORF">AULFYP135_00474</name>
</gene>
<proteinExistence type="predicted"/>
<dbReference type="AlphaFoldDB" id="A0A6N2RK44"/>
<dbReference type="InterPro" id="IPR013137">
    <property type="entry name" value="Znf_TFIIB"/>
</dbReference>
<evidence type="ECO:0000259" key="1">
    <source>
        <dbReference type="PROSITE" id="PS51134"/>
    </source>
</evidence>
<reference evidence="2" key="1">
    <citation type="submission" date="2019-11" db="EMBL/GenBank/DDBJ databases">
        <authorList>
            <person name="Feng L."/>
        </authorList>
    </citation>
    <scope>NUCLEOTIDE SEQUENCE</scope>
    <source>
        <strain evidence="2">AundefinedLFYP135</strain>
    </source>
</reference>
<evidence type="ECO:0000313" key="2">
    <source>
        <dbReference type="EMBL" id="VYS81382.1"/>
    </source>
</evidence>
<sequence length="150" mass="16433">MTITEKVSYLKGLAEGLSIDDTTKEGKIIKAIIDVLDDVAFSVADLEDGLAEVCDQVDLIDEDLEALEEEFYGDEDECDCDGCSDEDFDGDLYEVQCPACGDTICIDEETLEQGEIECPNCGELLEFDLEEECEDEGCDCGCCGHDHDAE</sequence>
<accession>A0A6N2RK44</accession>
<dbReference type="InterPro" id="IPR054688">
    <property type="entry name" value="CD1247_N"/>
</dbReference>
<dbReference type="PROSITE" id="PS51134">
    <property type="entry name" value="ZF_TFIIB"/>
    <property type="match status" value="1"/>
</dbReference>
<protein>
    <recommendedName>
        <fullName evidence="1">TFIIB-type domain-containing protein</fullName>
    </recommendedName>
</protein>